<name>A0A8S5RHH1_9VIRU</name>
<organism evidence="1">
    <name type="scientific">virus sp. ctML55</name>
    <dbReference type="NCBI Taxonomy" id="2827627"/>
    <lineage>
        <taxon>Viruses</taxon>
    </lineage>
</organism>
<sequence>MNKKGEWVTQNYTVANDGTSRKKYIGILSLSNRILPDA</sequence>
<evidence type="ECO:0000313" key="1">
    <source>
        <dbReference type="EMBL" id="DAE30823.1"/>
    </source>
</evidence>
<dbReference type="EMBL" id="BK059105">
    <property type="protein sequence ID" value="DAE30823.1"/>
    <property type="molecule type" value="Genomic_DNA"/>
</dbReference>
<accession>A0A8S5RHH1</accession>
<proteinExistence type="predicted"/>
<reference evidence="1" key="1">
    <citation type="journal article" date="2021" name="Proc. Natl. Acad. Sci. U.S.A.">
        <title>A Catalog of Tens of Thousands of Viruses from Human Metagenomes Reveals Hidden Associations with Chronic Diseases.</title>
        <authorList>
            <person name="Tisza M.J."/>
            <person name="Buck C.B."/>
        </authorList>
    </citation>
    <scope>NUCLEOTIDE SEQUENCE</scope>
    <source>
        <strain evidence="1">CtML55</strain>
    </source>
</reference>
<protein>
    <submittedName>
        <fullName evidence="1">Uncharacterized protein</fullName>
    </submittedName>
</protein>